<organism evidence="3">
    <name type="scientific">freshwater metagenome</name>
    <dbReference type="NCBI Taxonomy" id="449393"/>
    <lineage>
        <taxon>unclassified sequences</taxon>
        <taxon>metagenomes</taxon>
        <taxon>ecological metagenomes</taxon>
    </lineage>
</organism>
<keyword evidence="2" id="KW-0472">Membrane</keyword>
<proteinExistence type="predicted"/>
<feature type="transmembrane region" description="Helical" evidence="2">
    <location>
        <begin position="38"/>
        <end position="59"/>
    </location>
</feature>
<sequence length="618" mass="65550">MDDPAYDHQVPNHEELPGDSNVRRQRTRRRRSGGRKRLVVLLLVAFVLCWVAAAATNLLTARSKAQAGITRLEGAQGSLSAADVLRGEGLVEIRAANRDFVSAAHSSGSFFLAPFEVLPIIGRQLRSVQALATAAASITEIGAGVTESAQRAVAVPAAGGPERIALLESLGEIAKGASSDLNRVDLGPGNALVSPLSKARTRFVTQVDRIRQATSDLQVASGGLATIMKGPTHYLVFAASNAEMRSGSGAWLTAGVLTFDGGRFSLNEMRSSVAYNPSTQGSPVPADFAKQWGWSEIGTDFRNLSLTANFPDSAAVAVSMWRQSTGEDVDGVIVLDPIALRSLLKASGPVDVDGKEISAENIAQYLLIDQYRGLTYDLAHPERTEEMNAARRAGLSRVANAIVARLDAQGWSAPDLVESLRVAAAGRHVLAWASAEEQERAWIASGIDGRVPSDALSLSVINVGANKLDVYLDVKAKVRVVSAPASGSGRMKRVTVAISIGNKTPAGLGRYAAGPFPGKPYAEGEYAGILALNVPRNASRIRLDSVDAPVARGPEGAATVIAGSFRLTRNSSRDFVLSFEVPAKSSEISVRSSARVPATLWAYQGVEWRDEETRSIKP</sequence>
<dbReference type="EMBL" id="CAEZZU010000285">
    <property type="protein sequence ID" value="CAB4791736.1"/>
    <property type="molecule type" value="Genomic_DNA"/>
</dbReference>
<evidence type="ECO:0000256" key="2">
    <source>
        <dbReference type="SAM" id="Phobius"/>
    </source>
</evidence>
<evidence type="ECO:0000313" key="3">
    <source>
        <dbReference type="EMBL" id="CAB4791736.1"/>
    </source>
</evidence>
<keyword evidence="2" id="KW-0812">Transmembrane</keyword>
<feature type="region of interest" description="Disordered" evidence="1">
    <location>
        <begin position="1"/>
        <end position="29"/>
    </location>
</feature>
<keyword evidence="2" id="KW-1133">Transmembrane helix</keyword>
<protein>
    <submittedName>
        <fullName evidence="3">Unannotated protein</fullName>
    </submittedName>
</protein>
<evidence type="ECO:0000256" key="1">
    <source>
        <dbReference type="SAM" id="MobiDB-lite"/>
    </source>
</evidence>
<dbReference type="InterPro" id="IPR025101">
    <property type="entry name" value="DUF4012"/>
</dbReference>
<name>A0A6J6X921_9ZZZZ</name>
<gene>
    <name evidence="3" type="ORF">UFOPK2925_01525</name>
</gene>
<reference evidence="3" key="1">
    <citation type="submission" date="2020-05" db="EMBL/GenBank/DDBJ databases">
        <authorList>
            <person name="Chiriac C."/>
            <person name="Salcher M."/>
            <person name="Ghai R."/>
            <person name="Kavagutti S V."/>
        </authorList>
    </citation>
    <scope>NUCLEOTIDE SEQUENCE</scope>
</reference>
<accession>A0A6J6X921</accession>
<dbReference type="Pfam" id="PF13196">
    <property type="entry name" value="DUF4012"/>
    <property type="match status" value="1"/>
</dbReference>
<dbReference type="AlphaFoldDB" id="A0A6J6X921"/>